<protein>
    <submittedName>
        <fullName evidence="1">Uncharacterized protein</fullName>
    </submittedName>
</protein>
<dbReference type="AlphaFoldDB" id="A0A7X0VH14"/>
<dbReference type="RefSeq" id="WP_185670858.1">
    <property type="nucleotide sequence ID" value="NZ_JACJVP010000032.1"/>
</dbReference>
<accession>A0A7X0VH14</accession>
<dbReference type="Proteomes" id="UP000547209">
    <property type="component" value="Unassembled WGS sequence"/>
</dbReference>
<keyword evidence="2" id="KW-1185">Reference proteome</keyword>
<gene>
    <name evidence="1" type="ORF">H7C19_20230</name>
</gene>
<evidence type="ECO:0000313" key="1">
    <source>
        <dbReference type="EMBL" id="MBB6673013.1"/>
    </source>
</evidence>
<evidence type="ECO:0000313" key="2">
    <source>
        <dbReference type="Proteomes" id="UP000547209"/>
    </source>
</evidence>
<proteinExistence type="predicted"/>
<comment type="caution">
    <text evidence="1">The sequence shown here is derived from an EMBL/GenBank/DDBJ whole genome shotgun (WGS) entry which is preliminary data.</text>
</comment>
<sequence>MIATPESIVELRELLDEEIPDGGSEKDTAFTDARLVSLLTAASNLHAAAAEGWRRKAAKLQKRLGEMASYSVGDEKYQYTSLSSALEAALKMADTFDETAGKSSSTGSLMMRLTPPNIL</sequence>
<dbReference type="EMBL" id="JACJVP010000032">
    <property type="protein sequence ID" value="MBB6673013.1"/>
    <property type="molecule type" value="Genomic_DNA"/>
</dbReference>
<reference evidence="1 2" key="1">
    <citation type="submission" date="2020-08" db="EMBL/GenBank/DDBJ databases">
        <title>Cohnella phylogeny.</title>
        <authorList>
            <person name="Dunlap C."/>
        </authorList>
    </citation>
    <scope>NUCLEOTIDE SEQUENCE [LARGE SCALE GENOMIC DNA]</scope>
    <source>
        <strain evidence="1 2">DSM 28246</strain>
    </source>
</reference>
<name>A0A7X0VH14_9BACL</name>
<organism evidence="1 2">
    <name type="scientific">Cohnella nanjingensis</name>
    <dbReference type="NCBI Taxonomy" id="1387779"/>
    <lineage>
        <taxon>Bacteria</taxon>
        <taxon>Bacillati</taxon>
        <taxon>Bacillota</taxon>
        <taxon>Bacilli</taxon>
        <taxon>Bacillales</taxon>
        <taxon>Paenibacillaceae</taxon>
        <taxon>Cohnella</taxon>
    </lineage>
</organism>